<dbReference type="AlphaFoldDB" id="A0A4D6ME82"/>
<keyword evidence="5" id="KW-0479">Metal-binding</keyword>
<evidence type="ECO:0000313" key="20">
    <source>
        <dbReference type="Proteomes" id="UP000501690"/>
    </source>
</evidence>
<comment type="similarity">
    <text evidence="3">Belongs to the DEAD box helicase family. DEAH subfamily.</text>
</comment>
<dbReference type="GO" id="GO:1990918">
    <property type="term" value="P:double-strand break repair involved in meiotic recombination"/>
    <property type="evidence" value="ECO:0007669"/>
    <property type="project" value="TreeGrafter"/>
</dbReference>
<evidence type="ECO:0000256" key="13">
    <source>
        <dbReference type="ARBA" id="ARBA00023204"/>
    </source>
</evidence>
<evidence type="ECO:0000256" key="17">
    <source>
        <dbReference type="SAM" id="MobiDB-lite"/>
    </source>
</evidence>
<dbReference type="GO" id="GO:0005524">
    <property type="term" value="F:ATP binding"/>
    <property type="evidence" value="ECO:0007669"/>
    <property type="project" value="UniProtKB-KW"/>
</dbReference>
<organism evidence="19 20">
    <name type="scientific">Vigna unguiculata</name>
    <name type="common">Cowpea</name>
    <dbReference type="NCBI Taxonomy" id="3917"/>
    <lineage>
        <taxon>Eukaryota</taxon>
        <taxon>Viridiplantae</taxon>
        <taxon>Streptophyta</taxon>
        <taxon>Embryophyta</taxon>
        <taxon>Tracheophyta</taxon>
        <taxon>Spermatophyta</taxon>
        <taxon>Magnoliopsida</taxon>
        <taxon>eudicotyledons</taxon>
        <taxon>Gunneridae</taxon>
        <taxon>Pentapetalae</taxon>
        <taxon>rosids</taxon>
        <taxon>fabids</taxon>
        <taxon>Fabales</taxon>
        <taxon>Fabaceae</taxon>
        <taxon>Papilionoideae</taxon>
        <taxon>50 kb inversion clade</taxon>
        <taxon>NPAAA clade</taxon>
        <taxon>indigoferoid/millettioid clade</taxon>
        <taxon>Phaseoleae</taxon>
        <taxon>Vigna</taxon>
    </lineage>
</organism>
<keyword evidence="9 19" id="KW-0347">Helicase</keyword>
<dbReference type="FunFam" id="3.40.50.300:FF:001207">
    <property type="entry name" value="Fanconi anemia group J protein-like isoform E"/>
    <property type="match status" value="1"/>
</dbReference>
<evidence type="ECO:0000256" key="9">
    <source>
        <dbReference type="ARBA" id="ARBA00022806"/>
    </source>
</evidence>
<evidence type="ECO:0000256" key="12">
    <source>
        <dbReference type="ARBA" id="ARBA00023014"/>
    </source>
</evidence>
<dbReference type="Pfam" id="PF06733">
    <property type="entry name" value="DEAD_2"/>
    <property type="match status" value="1"/>
</dbReference>
<dbReference type="SMART" id="SM00491">
    <property type="entry name" value="HELICc2"/>
    <property type="match status" value="1"/>
</dbReference>
<keyword evidence="10" id="KW-0067">ATP-binding</keyword>
<gene>
    <name evidence="19" type="ORF">DEO72_LG7g48</name>
</gene>
<evidence type="ECO:0000256" key="7">
    <source>
        <dbReference type="ARBA" id="ARBA00022763"/>
    </source>
</evidence>
<comment type="subcellular location">
    <subcellularLocation>
        <location evidence="2">Nucleus</location>
    </subcellularLocation>
</comment>
<evidence type="ECO:0000256" key="10">
    <source>
        <dbReference type="ARBA" id="ARBA00022840"/>
    </source>
</evidence>
<dbReference type="InterPro" id="IPR010614">
    <property type="entry name" value="RAD3-like_helicase_DEAD"/>
</dbReference>
<keyword evidence="20" id="KW-1185">Reference proteome</keyword>
<dbReference type="CDD" id="cd18788">
    <property type="entry name" value="SF2_C_XPD"/>
    <property type="match status" value="1"/>
</dbReference>
<feature type="domain" description="Helicase ATP-binding" evidence="18">
    <location>
        <begin position="18"/>
        <end position="354"/>
    </location>
</feature>
<evidence type="ECO:0000256" key="3">
    <source>
        <dbReference type="ARBA" id="ARBA00008792"/>
    </source>
</evidence>
<dbReference type="Pfam" id="PF13307">
    <property type="entry name" value="Helicase_C_2"/>
    <property type="match status" value="1"/>
</dbReference>
<comment type="cofactor">
    <cofactor evidence="1">
        <name>[4Fe-4S] cluster</name>
        <dbReference type="ChEBI" id="CHEBI:49883"/>
    </cofactor>
</comment>
<feature type="region of interest" description="Disordered" evidence="17">
    <location>
        <begin position="799"/>
        <end position="824"/>
    </location>
</feature>
<dbReference type="Proteomes" id="UP000501690">
    <property type="component" value="Linkage Group LG7"/>
</dbReference>
<feature type="region of interest" description="Disordered" evidence="17">
    <location>
        <begin position="110"/>
        <end position="134"/>
    </location>
</feature>
<evidence type="ECO:0000256" key="8">
    <source>
        <dbReference type="ARBA" id="ARBA00022801"/>
    </source>
</evidence>
<dbReference type="PANTHER" id="PTHR11472">
    <property type="entry name" value="DNA REPAIR DEAD HELICASE RAD3/XP-D SUBFAMILY MEMBER"/>
    <property type="match status" value="1"/>
</dbReference>
<name>A0A4D6ME82_VIGUN</name>
<evidence type="ECO:0000256" key="2">
    <source>
        <dbReference type="ARBA" id="ARBA00004123"/>
    </source>
</evidence>
<evidence type="ECO:0000256" key="11">
    <source>
        <dbReference type="ARBA" id="ARBA00023004"/>
    </source>
</evidence>
<dbReference type="InterPro" id="IPR014013">
    <property type="entry name" value="Helic_SF1/SF2_ATP-bd_DinG/Rad3"/>
</dbReference>
<dbReference type="Gene3D" id="3.40.50.300">
    <property type="entry name" value="P-loop containing nucleotide triphosphate hydrolases"/>
    <property type="match status" value="2"/>
</dbReference>
<evidence type="ECO:0000256" key="14">
    <source>
        <dbReference type="ARBA" id="ARBA00023235"/>
    </source>
</evidence>
<sequence>MVSASNPNPKPKNVYHIGGLEVEFPYQPYGSQFAFMGRVISTLNQARREGHCHALLESPTGTGKSLSLLCSSLAWQHHYKYKQDHLNPPPEATTDPLAYGGGFVIEELSLSSASENPDRTQTEANNKKQKKKEAPTIYYASRTHSQISQVVHELRKTSYRVPMAVLASRKHYCTNKNIIGKENINEECKLLLKDEATGCPEFKNAHKVKGHPSLQKGGCNEVHDIEDLVKVGQLVKGCSYYAARSMSDDAQLVFCPYSYIINPVIRAAMDVDIKGAVVILDEAHNIEDIARDAGSVDIEEDVLDKLQMELQQLCSINTAIYQPLYEMTQGLTSWMERKKNKLERRDFHHYVSCWTGDNALRELEEANISKQCFPILLECATKAIKVATDLETDEPRISGTAVITLEGLFSSLTYFFSRNGSHMLDYQLALQRCVKKDTGRATGNWTCAFSLWCLNPAVVFRDVAELSLSIILTSGTLSPLASFTSELGVHFETSLEAPHVIDVDSQVWPAVISTGPGNYPLNASYKTADGYAFQDAVGNSLEEIFKIVPGGCLVFFPSYKLMDKLCNRWAETGQWSRLNAEKPLFVEPRGGSQDDFELVLKGYYDSIHCEKRPARGRKRRIKTIDLNRVQAVDSLPNSRKGGAALLGVCRGKVSEGIDFSDDNARVVIIVGIPFPNINDIQVALKKKYNDTYKSFKSLLSGNEWYCHQAFRALNQAAGRCIRHKFDYGAIILLDERFQEERNKAFISKWIRRPLKVYDSFDLSLEGLKSFFENAKEHYGINTVHATQSLDINGHDVHKKDQNACSTRKKNQKLNKSDNGDERETTMIENSISSPTLTSQDLVECQPSAQKNSNTYRRKYLPQYFKKTDPRFTVESSLAIMHEETSIVKETPCIDVDYGSSIPHYSKDDNSGSFIIEAPAQIPDQVSSLSMSLTTGSTNSSRAQSSITITPKKNVITNDIPEMESVNSYHHKRMRPAVTPYINLVEEENSIAPCASPPLTRYRKSSVVVRETTQGSEYDFERILKSNSPPLLISNNIPGSCSPTAPPLDQKLLIFCSLCKSPLGRPENHLYLTCSLISSSKVHLRSLLKQRLRTCTTDTSKSIPVLITDSLFVDQRICNRIPKSAPEHSIWCPEDGCVFSTLFCPFCSNGSNLLGVQVMATDSSNVQLLDKILFYFDSLDVKSSEESGNIASGKVDLSPVNDSDEDKITVLNSIEKYSYLHRPGNEEVWKTGKSKQTKAEASKIGFVTQLWINLFSGLQGLSASIAHHPQITRY</sequence>
<keyword evidence="11" id="KW-0408">Iron</keyword>
<keyword evidence="7" id="KW-0227">DNA damage</keyword>
<proteinExistence type="inferred from homology"/>
<dbReference type="GO" id="GO:0003677">
    <property type="term" value="F:DNA binding"/>
    <property type="evidence" value="ECO:0007669"/>
    <property type="project" value="InterPro"/>
</dbReference>
<dbReference type="GO" id="GO:0003678">
    <property type="term" value="F:DNA helicase activity"/>
    <property type="evidence" value="ECO:0007669"/>
    <property type="project" value="InterPro"/>
</dbReference>
<keyword evidence="13" id="KW-0234">DNA repair</keyword>
<dbReference type="SMART" id="SM00488">
    <property type="entry name" value="DEXDc2"/>
    <property type="match status" value="1"/>
</dbReference>
<dbReference type="InterPro" id="IPR027417">
    <property type="entry name" value="P-loop_NTPase"/>
</dbReference>
<keyword evidence="4" id="KW-0004">4Fe-4S</keyword>
<keyword evidence="6" id="KW-0547">Nucleotide-binding</keyword>
<reference evidence="19 20" key="1">
    <citation type="submission" date="2019-04" db="EMBL/GenBank/DDBJ databases">
        <title>An improved genome assembly and genetic linkage map for asparagus bean, Vigna unguiculata ssp. sesquipedialis.</title>
        <authorList>
            <person name="Xia Q."/>
            <person name="Zhang R."/>
            <person name="Dong Y."/>
        </authorList>
    </citation>
    <scope>NUCLEOTIDE SEQUENCE [LARGE SCALE GENOMIC DNA]</scope>
    <source>
        <tissue evidence="19">Leaf</tissue>
    </source>
</reference>
<dbReference type="GO" id="GO:0005634">
    <property type="term" value="C:nucleus"/>
    <property type="evidence" value="ECO:0007669"/>
    <property type="project" value="UniProtKB-SubCell"/>
</dbReference>
<evidence type="ECO:0000256" key="1">
    <source>
        <dbReference type="ARBA" id="ARBA00001966"/>
    </source>
</evidence>
<feature type="compositionally biased region" description="Basic and acidic residues" evidence="17">
    <location>
        <begin position="814"/>
        <end position="824"/>
    </location>
</feature>
<dbReference type="GO" id="GO:0006289">
    <property type="term" value="P:nucleotide-excision repair"/>
    <property type="evidence" value="ECO:0007669"/>
    <property type="project" value="TreeGrafter"/>
</dbReference>
<evidence type="ECO:0000256" key="5">
    <source>
        <dbReference type="ARBA" id="ARBA00022723"/>
    </source>
</evidence>
<dbReference type="GO" id="GO:0016818">
    <property type="term" value="F:hydrolase activity, acting on acid anhydrides, in phosphorus-containing anhydrides"/>
    <property type="evidence" value="ECO:0007669"/>
    <property type="project" value="InterPro"/>
</dbReference>
<dbReference type="FunFam" id="3.40.50.300:FF:000731">
    <property type="entry name" value="Fanconi anemia group J protein homolog"/>
    <property type="match status" value="1"/>
</dbReference>
<dbReference type="InterPro" id="IPR006555">
    <property type="entry name" value="ATP-dep_Helicase_C"/>
</dbReference>
<dbReference type="GO" id="GO:0051539">
    <property type="term" value="F:4 iron, 4 sulfur cluster binding"/>
    <property type="evidence" value="ECO:0007669"/>
    <property type="project" value="UniProtKB-KW"/>
</dbReference>
<dbReference type="InterPro" id="IPR045028">
    <property type="entry name" value="DinG/Rad3-like"/>
</dbReference>
<dbReference type="EMBL" id="CP039351">
    <property type="protein sequence ID" value="QCD98771.1"/>
    <property type="molecule type" value="Genomic_DNA"/>
</dbReference>
<keyword evidence="15" id="KW-0539">Nucleus</keyword>
<protein>
    <recommendedName>
        <fullName evidence="16">DNA 5'-3' helicase FANCJ</fullName>
    </recommendedName>
</protein>
<keyword evidence="14" id="KW-0413">Isomerase</keyword>
<evidence type="ECO:0000256" key="6">
    <source>
        <dbReference type="ARBA" id="ARBA00022741"/>
    </source>
</evidence>
<dbReference type="InterPro" id="IPR006554">
    <property type="entry name" value="Helicase-like_DEXD_c2"/>
</dbReference>
<evidence type="ECO:0000256" key="16">
    <source>
        <dbReference type="ARBA" id="ARBA00082714"/>
    </source>
</evidence>
<evidence type="ECO:0000259" key="18">
    <source>
        <dbReference type="PROSITE" id="PS51193"/>
    </source>
</evidence>
<accession>A0A4D6ME82</accession>
<dbReference type="GO" id="GO:0046872">
    <property type="term" value="F:metal ion binding"/>
    <property type="evidence" value="ECO:0007669"/>
    <property type="project" value="UniProtKB-KW"/>
</dbReference>
<evidence type="ECO:0000256" key="15">
    <source>
        <dbReference type="ARBA" id="ARBA00023242"/>
    </source>
</evidence>
<dbReference type="PROSITE" id="PS51193">
    <property type="entry name" value="HELICASE_ATP_BIND_2"/>
    <property type="match status" value="1"/>
</dbReference>
<evidence type="ECO:0000256" key="4">
    <source>
        <dbReference type="ARBA" id="ARBA00022485"/>
    </source>
</evidence>
<dbReference type="PANTHER" id="PTHR11472:SF47">
    <property type="entry name" value="FANCONI ANEMIA GROUP J PROTEIN"/>
    <property type="match status" value="1"/>
</dbReference>
<keyword evidence="8" id="KW-0378">Hydrolase</keyword>
<dbReference type="SUPFAM" id="SSF52540">
    <property type="entry name" value="P-loop containing nucleoside triphosphate hydrolases"/>
    <property type="match status" value="1"/>
</dbReference>
<keyword evidence="12" id="KW-0411">Iron-sulfur</keyword>
<evidence type="ECO:0000313" key="19">
    <source>
        <dbReference type="EMBL" id="QCD98771.1"/>
    </source>
</evidence>